<reference evidence="3 4" key="1">
    <citation type="journal article" date="2012" name="PLoS Pathog.">
        <title>Diverse lifestyles and strategies of plant pathogenesis encoded in the genomes of eighteen Dothideomycetes fungi.</title>
        <authorList>
            <person name="Ohm R.A."/>
            <person name="Feau N."/>
            <person name="Henrissat B."/>
            <person name="Schoch C.L."/>
            <person name="Horwitz B.A."/>
            <person name="Barry K.W."/>
            <person name="Condon B.J."/>
            <person name="Copeland A.C."/>
            <person name="Dhillon B."/>
            <person name="Glaser F."/>
            <person name="Hesse C.N."/>
            <person name="Kosti I."/>
            <person name="LaButti K."/>
            <person name="Lindquist E.A."/>
            <person name="Lucas S."/>
            <person name="Salamov A.A."/>
            <person name="Bradshaw R.E."/>
            <person name="Ciuffetti L."/>
            <person name="Hamelin R.C."/>
            <person name="Kema G.H.J."/>
            <person name="Lawrence C."/>
            <person name="Scott J.A."/>
            <person name="Spatafora J.W."/>
            <person name="Turgeon B.G."/>
            <person name="de Wit P.J.G.M."/>
            <person name="Zhong S."/>
            <person name="Goodwin S.B."/>
            <person name="Grigoriev I.V."/>
        </authorList>
    </citation>
    <scope>NUCLEOTIDE SEQUENCE [LARGE SCALE GENOMIC DNA]</scope>
    <source>
        <strain evidence="4">C4 / ATCC 48331 / race T</strain>
    </source>
</reference>
<feature type="compositionally biased region" description="Polar residues" evidence="2">
    <location>
        <begin position="865"/>
        <end position="884"/>
    </location>
</feature>
<feature type="coiled-coil region" evidence="1">
    <location>
        <begin position="566"/>
        <end position="607"/>
    </location>
</feature>
<feature type="compositionally biased region" description="Polar residues" evidence="2">
    <location>
        <begin position="196"/>
        <end position="216"/>
    </location>
</feature>
<dbReference type="GeneID" id="25847931"/>
<feature type="compositionally biased region" description="Low complexity" evidence="2">
    <location>
        <begin position="531"/>
        <end position="543"/>
    </location>
</feature>
<accession>N4WYZ2</accession>
<feature type="region of interest" description="Disordered" evidence="2">
    <location>
        <begin position="860"/>
        <end position="912"/>
    </location>
</feature>
<keyword evidence="1" id="KW-0175">Coiled coil</keyword>
<evidence type="ECO:0000256" key="1">
    <source>
        <dbReference type="SAM" id="Coils"/>
    </source>
</evidence>
<proteinExistence type="predicted"/>
<dbReference type="EMBL" id="KB733468">
    <property type="protein sequence ID" value="ENI01423.1"/>
    <property type="molecule type" value="Genomic_DNA"/>
</dbReference>
<feature type="region of interest" description="Disordered" evidence="2">
    <location>
        <begin position="330"/>
        <end position="349"/>
    </location>
</feature>
<feature type="compositionally biased region" description="Low complexity" evidence="2">
    <location>
        <begin position="259"/>
        <end position="270"/>
    </location>
</feature>
<feature type="compositionally biased region" description="Basic and acidic residues" evidence="2">
    <location>
        <begin position="236"/>
        <end position="256"/>
    </location>
</feature>
<feature type="compositionally biased region" description="Basic and acidic residues" evidence="2">
    <location>
        <begin position="330"/>
        <end position="340"/>
    </location>
</feature>
<dbReference type="AlphaFoldDB" id="N4WYZ2"/>
<dbReference type="RefSeq" id="XP_014075332.1">
    <property type="nucleotide sequence ID" value="XM_014219857.1"/>
</dbReference>
<feature type="compositionally biased region" description="Basic and acidic residues" evidence="2">
    <location>
        <begin position="900"/>
        <end position="912"/>
    </location>
</feature>
<gene>
    <name evidence="3" type="ORF">COCC4DRAFT_75130</name>
</gene>
<dbReference type="OrthoDB" id="5431474at2759"/>
<organism evidence="3 4">
    <name type="scientific">Cochliobolus heterostrophus (strain C4 / ATCC 48331 / race T)</name>
    <name type="common">Southern corn leaf blight fungus</name>
    <name type="synonym">Bipolaris maydis</name>
    <dbReference type="NCBI Taxonomy" id="665024"/>
    <lineage>
        <taxon>Eukaryota</taxon>
        <taxon>Fungi</taxon>
        <taxon>Dikarya</taxon>
        <taxon>Ascomycota</taxon>
        <taxon>Pezizomycotina</taxon>
        <taxon>Dothideomycetes</taxon>
        <taxon>Pleosporomycetidae</taxon>
        <taxon>Pleosporales</taxon>
        <taxon>Pleosporineae</taxon>
        <taxon>Pleosporaceae</taxon>
        <taxon>Bipolaris</taxon>
    </lineage>
</organism>
<dbReference type="HOGENOM" id="CLU_274963_0_0_1"/>
<feature type="region of interest" description="Disordered" evidence="2">
    <location>
        <begin position="524"/>
        <end position="553"/>
    </location>
</feature>
<protein>
    <submittedName>
        <fullName evidence="3">Uncharacterized protein</fullName>
    </submittedName>
</protein>
<evidence type="ECO:0000256" key="2">
    <source>
        <dbReference type="SAM" id="MobiDB-lite"/>
    </source>
</evidence>
<feature type="region of interest" description="Disordered" evidence="2">
    <location>
        <begin position="1"/>
        <end position="29"/>
    </location>
</feature>
<name>N4WYZ2_COCH4</name>
<feature type="region of interest" description="Disordered" evidence="2">
    <location>
        <begin position="182"/>
        <end position="279"/>
    </location>
</feature>
<keyword evidence="4" id="KW-1185">Reference proteome</keyword>
<feature type="coiled-coil region" evidence="1">
    <location>
        <begin position="412"/>
        <end position="509"/>
    </location>
</feature>
<dbReference type="Proteomes" id="UP000012338">
    <property type="component" value="Unassembled WGS sequence"/>
</dbReference>
<evidence type="ECO:0000313" key="3">
    <source>
        <dbReference type="EMBL" id="ENI01423.1"/>
    </source>
</evidence>
<reference evidence="4" key="2">
    <citation type="journal article" date="2013" name="PLoS Genet.">
        <title>Comparative genome structure, secondary metabolite, and effector coding capacity across Cochliobolus pathogens.</title>
        <authorList>
            <person name="Condon B.J."/>
            <person name="Leng Y."/>
            <person name="Wu D."/>
            <person name="Bushley K.E."/>
            <person name="Ohm R.A."/>
            <person name="Otillar R."/>
            <person name="Martin J."/>
            <person name="Schackwitz W."/>
            <person name="Grimwood J."/>
            <person name="MohdZainudin N."/>
            <person name="Xue C."/>
            <person name="Wang R."/>
            <person name="Manning V.A."/>
            <person name="Dhillon B."/>
            <person name="Tu Z.J."/>
            <person name="Steffenson B.J."/>
            <person name="Salamov A."/>
            <person name="Sun H."/>
            <person name="Lowry S."/>
            <person name="LaButti K."/>
            <person name="Han J."/>
            <person name="Copeland A."/>
            <person name="Lindquist E."/>
            <person name="Barry K."/>
            <person name="Schmutz J."/>
            <person name="Baker S.E."/>
            <person name="Ciuffetti L.M."/>
            <person name="Grigoriev I.V."/>
            <person name="Zhong S."/>
            <person name="Turgeon B.G."/>
        </authorList>
    </citation>
    <scope>NUCLEOTIDE SEQUENCE [LARGE SCALE GENOMIC DNA]</scope>
    <source>
        <strain evidence="4">C4 / ATCC 48331 / race T</strain>
    </source>
</reference>
<sequence>MPAKPVLSWSKRHSGLDSSSRTGLLDTLKRRPSKLVTTAADSKQNGSSTSVAQYDTALASAVSNLHVAVNDMLYSPESINTLCSKSSFVDKPLPSRPRSASVPSLVELPAELPESTSLQGQGYPLYRDPIRATNPTQALQNESDHPKIQSACEKVATLEIPKPAIPTLAHARSVPHLHSQYSLAKTARPSKIPIPSTASQSGFQGLQRNHSLTDTTLQKRPEPGLMKSVPTVTKYDLVERDGRNSDQGLEKRHGYKEATSSQTSPTSTQSKHAHELESTNASQLQTIAMLQAQFDNLRAAHESHVETLKRSHSVQVASLENQARLLKERVNEKDPQRRSSGDWLHVPVNEGTMKKPTNFESLDLDTSFDEILTGKTHSPMHRMNALEMENLKRKLFASPRLETATQNLHLELSLYKRNNTALQKQVDSLTTNLNESNESERKLRSTLDLIETKSAEWEEKAKHANKLIDKLTEKIHALKNTTADLEARLEIANAKRLDAEEQLSNWRDKKSPFDLTPAKLRISPGTSRVASGTQISTGTQTSSESASLSEVLGSENPALDASTSEIEQLQAQFAEKNVYVAELEMKREELQRKINQLEQEHKRMAVQSDLQDELLKETRASDKLIEQLRNAVINRESTIMENEEAIHTLTRQLEYHKILLQAEIRQHTAMKLFVAEEEQPLPELRSLAKGADIDCWIEKLHERLKRERPNDEDIATVDTPEAKIERLRREIDFYVREIILFKLDIKGYRSDIRKLKEMAANKGSFEESGDIREKTSAASPVRSTFAPVTPELDAFLNASSIRGHTDIFLRSEEHSVAPSSPVPSHKSWNGEDNQQMFGLEIPKVSRASKKNSFFATESGRIDSAFSPSPNPNLASGQSTPSCILSESLEVGQQPDTLNEPTEKRRTTSTAEREAASYRQFIFMSDATESPPSLPVDIPQLPDGSSSNKQLAETPFGLCDEVPVYLLPGSPTTSLSETGSVISTASDFLPYSILPVGRKPSNAPPSVPFQAVVEPPVPVLVTPTVAAHTLGCSITRGAPFKVKSSASEPGIDKTMASPTLADAPVPQTKIWQEGMPKITESTSSPPTVFGKEEGQSMSFPDILSRLREGSVSSVYSADSVSKPSEQQDTELSESNVINMLKALESCPFSLKPKSSSSSLRSFA</sequence>
<evidence type="ECO:0000313" key="4">
    <source>
        <dbReference type="Proteomes" id="UP000012338"/>
    </source>
</evidence>